<dbReference type="Gene3D" id="1.10.3630.10">
    <property type="entry name" value="yeast vps74-n-term truncation variant domain like"/>
    <property type="match status" value="1"/>
</dbReference>
<dbReference type="PANTHER" id="PTHR12704">
    <property type="entry name" value="TRANS-GOLGI PROTEIN GMX33"/>
    <property type="match status" value="1"/>
</dbReference>
<evidence type="ECO:0008006" key="7">
    <source>
        <dbReference type="Google" id="ProtNLM"/>
    </source>
</evidence>
<keyword evidence="4" id="KW-0472">Membrane</keyword>
<evidence type="ECO:0000256" key="4">
    <source>
        <dbReference type="ARBA" id="ARBA00023136"/>
    </source>
</evidence>
<dbReference type="RefSeq" id="WP_035280092.1">
    <property type="nucleotide sequence ID" value="NZ_AYXG01000057.1"/>
</dbReference>
<dbReference type="GO" id="GO:0006890">
    <property type="term" value="P:retrograde vesicle-mediated transport, Golgi to endoplasmic reticulum"/>
    <property type="evidence" value="ECO:0007669"/>
    <property type="project" value="TreeGrafter"/>
</dbReference>
<comment type="caution">
    <text evidence="5">The sequence shown here is derived from an EMBL/GenBank/DDBJ whole genome shotgun (WGS) entry which is preliminary data.</text>
</comment>
<evidence type="ECO:0000256" key="1">
    <source>
        <dbReference type="ARBA" id="ARBA00004255"/>
    </source>
</evidence>
<dbReference type="GO" id="GO:0070273">
    <property type="term" value="F:phosphatidylinositol-4-phosphate binding"/>
    <property type="evidence" value="ECO:0007669"/>
    <property type="project" value="InterPro"/>
</dbReference>
<keyword evidence="6" id="KW-1185">Reference proteome</keyword>
<comment type="subcellular location">
    <subcellularLocation>
        <location evidence="1">Golgi apparatus membrane</location>
        <topology evidence="1">Peripheral membrane protein</topology>
        <orientation evidence="1">Cytoplasmic side</orientation>
    </subcellularLocation>
</comment>
<organism evidence="5 6">
    <name type="scientific">Actinokineospora spheciospongiae</name>
    <dbReference type="NCBI Taxonomy" id="909613"/>
    <lineage>
        <taxon>Bacteria</taxon>
        <taxon>Bacillati</taxon>
        <taxon>Actinomycetota</taxon>
        <taxon>Actinomycetes</taxon>
        <taxon>Pseudonocardiales</taxon>
        <taxon>Pseudonocardiaceae</taxon>
        <taxon>Actinokineospora</taxon>
    </lineage>
</organism>
<proteinExistence type="predicted"/>
<dbReference type="GO" id="GO:0005829">
    <property type="term" value="C:cytosol"/>
    <property type="evidence" value="ECO:0007669"/>
    <property type="project" value="TreeGrafter"/>
</dbReference>
<dbReference type="Proteomes" id="UP000019277">
    <property type="component" value="Unassembled WGS sequence"/>
</dbReference>
<reference evidence="5 6" key="1">
    <citation type="journal article" date="2014" name="Genome Announc.">
        <title>Draft Genome Sequence of the Antitrypanosomally Active Sponge-Associated Bacterium Actinokineospora sp. Strain EG49.</title>
        <authorList>
            <person name="Harjes J."/>
            <person name="Ryu T."/>
            <person name="Abdelmohsen U.R."/>
            <person name="Moitinho-Silva L."/>
            <person name="Horn H."/>
            <person name="Ravasi T."/>
            <person name="Hentschel U."/>
        </authorList>
    </citation>
    <scope>NUCLEOTIDE SEQUENCE [LARGE SCALE GENOMIC DNA]</scope>
    <source>
        <strain evidence="5 6">EG49</strain>
    </source>
</reference>
<dbReference type="EMBL" id="AYXG01000057">
    <property type="protein sequence ID" value="EWC63053.1"/>
    <property type="molecule type" value="Genomic_DNA"/>
</dbReference>
<dbReference type="eggNOG" id="ENOG50312XT">
    <property type="taxonomic scope" value="Bacteria"/>
</dbReference>
<accession>A0A8E2WXU6</accession>
<dbReference type="STRING" id="909613.UO65_1617"/>
<dbReference type="PANTHER" id="PTHR12704:SF2">
    <property type="entry name" value="GOLGI PHOSPHOPROTEIN 3 HOMOLOG SAURON"/>
    <property type="match status" value="1"/>
</dbReference>
<dbReference type="GO" id="GO:0012505">
    <property type="term" value="C:endomembrane system"/>
    <property type="evidence" value="ECO:0007669"/>
    <property type="project" value="UniProtKB-ARBA"/>
</dbReference>
<dbReference type="AlphaFoldDB" id="W7IRT1"/>
<name>W7IRT1_9PSEU</name>
<evidence type="ECO:0000313" key="6">
    <source>
        <dbReference type="Proteomes" id="UP000019277"/>
    </source>
</evidence>
<gene>
    <name evidence="5" type="ORF">UO65_1617</name>
</gene>
<accession>W7IRT1</accession>
<dbReference type="GO" id="GO:0007030">
    <property type="term" value="P:Golgi organization"/>
    <property type="evidence" value="ECO:0007669"/>
    <property type="project" value="TreeGrafter"/>
</dbReference>
<dbReference type="InterPro" id="IPR008628">
    <property type="entry name" value="GPP34-like"/>
</dbReference>
<dbReference type="GO" id="GO:0043001">
    <property type="term" value="P:Golgi to plasma membrane protein transport"/>
    <property type="evidence" value="ECO:0007669"/>
    <property type="project" value="TreeGrafter"/>
</dbReference>
<evidence type="ECO:0000256" key="3">
    <source>
        <dbReference type="ARBA" id="ARBA00023121"/>
    </source>
</evidence>
<keyword evidence="3" id="KW-0446">Lipid-binding</keyword>
<evidence type="ECO:0000313" key="5">
    <source>
        <dbReference type="EMBL" id="EWC63053.1"/>
    </source>
</evidence>
<evidence type="ECO:0000256" key="2">
    <source>
        <dbReference type="ARBA" id="ARBA00023034"/>
    </source>
</evidence>
<dbReference type="GO" id="GO:0048194">
    <property type="term" value="P:Golgi vesicle budding"/>
    <property type="evidence" value="ECO:0007669"/>
    <property type="project" value="TreeGrafter"/>
</dbReference>
<dbReference type="InterPro" id="IPR038261">
    <property type="entry name" value="GPP34-like_sf"/>
</dbReference>
<sequence>MLIAEELLLLLVDDESGKVSPAGAQLDRGLAGAALLELADLGLVDVAGPGEEVREGRIVLREGRPPADSVLKATLARLADLEGATPAAALDKVGKGLREAVVDSLVGRGVLRREDRKVLGVFPTQRIPAEDGSHERALRARLEQVLAGAEPDHHAAALITLLHALGILTKVIEVDDQRTAKARAKTIADGDWAGEAVRKAVNAVNAAVFAAILVPTIASTGGSTGT</sequence>
<dbReference type="Pfam" id="PF05719">
    <property type="entry name" value="GPP34"/>
    <property type="match status" value="1"/>
</dbReference>
<dbReference type="OrthoDB" id="4962633at2"/>
<protein>
    <recommendedName>
        <fullName evidence="7">Golgi phosphoprotein 3 (GPP34)</fullName>
    </recommendedName>
</protein>
<keyword evidence="2" id="KW-0333">Golgi apparatus</keyword>